<accession>A0A1Y0B1X3</accession>
<name>A0A1Y0B1X3_9LAMI</name>
<dbReference type="AlphaFoldDB" id="A0A1Y0B1X3"/>
<organism evidence="1">
    <name type="scientific">Utricularia reniformis</name>
    <dbReference type="NCBI Taxonomy" id="192314"/>
    <lineage>
        <taxon>Eukaryota</taxon>
        <taxon>Viridiplantae</taxon>
        <taxon>Streptophyta</taxon>
        <taxon>Embryophyta</taxon>
        <taxon>Tracheophyta</taxon>
        <taxon>Spermatophyta</taxon>
        <taxon>Magnoliopsida</taxon>
        <taxon>eudicotyledons</taxon>
        <taxon>Gunneridae</taxon>
        <taxon>Pentapetalae</taxon>
        <taxon>asterids</taxon>
        <taxon>lamiids</taxon>
        <taxon>Lamiales</taxon>
        <taxon>Lentibulariaceae</taxon>
        <taxon>Utricularia</taxon>
    </lineage>
</organism>
<geneLocation type="mitochondrion" evidence="1"/>
<gene>
    <name evidence="1" type="ORF">AEK19_MT1178</name>
</gene>
<evidence type="ECO:0000313" key="1">
    <source>
        <dbReference type="EMBL" id="ART31391.1"/>
    </source>
</evidence>
<sequence length="54" mass="6005">MPFNLRLLVIDDLFGNSVFDGPDILRKRIELLGIDTCGMQAQESHSPSDPPTSF</sequence>
<dbReference type="EMBL" id="KY774314">
    <property type="protein sequence ID" value="ART31391.1"/>
    <property type="molecule type" value="Genomic_DNA"/>
</dbReference>
<reference evidence="1" key="1">
    <citation type="submission" date="2017-03" db="EMBL/GenBank/DDBJ databases">
        <title>The mitochondrial genome of the carnivorous plant Utricularia reniformis (Lentibulariaceae): structure, comparative analysis and evolutionary landmarks.</title>
        <authorList>
            <person name="Silva S.R."/>
            <person name="Alvarenga D.O."/>
            <person name="Michael T.P."/>
            <person name="Miranda V.F.O."/>
            <person name="Varani A.M."/>
        </authorList>
    </citation>
    <scope>NUCLEOTIDE SEQUENCE</scope>
</reference>
<proteinExistence type="predicted"/>
<keyword evidence="1" id="KW-0496">Mitochondrion</keyword>
<protein>
    <submittedName>
        <fullName evidence="1">Uncharacterized protein</fullName>
    </submittedName>
</protein>